<dbReference type="SMART" id="SM00421">
    <property type="entry name" value="HTH_LUXR"/>
    <property type="match status" value="1"/>
</dbReference>
<dbReference type="EMBL" id="VOBR01000025">
    <property type="protein sequence ID" value="TWP47580.1"/>
    <property type="molecule type" value="Genomic_DNA"/>
</dbReference>
<dbReference type="Gene3D" id="3.40.50.300">
    <property type="entry name" value="P-loop containing nucleotide triphosphate hydrolases"/>
    <property type="match status" value="1"/>
</dbReference>
<dbReference type="OrthoDB" id="134985at2"/>
<dbReference type="Proteomes" id="UP000316639">
    <property type="component" value="Unassembled WGS sequence"/>
</dbReference>
<evidence type="ECO:0000256" key="3">
    <source>
        <dbReference type="ARBA" id="ARBA00023163"/>
    </source>
</evidence>
<evidence type="ECO:0000256" key="4">
    <source>
        <dbReference type="SAM" id="MobiDB-lite"/>
    </source>
</evidence>
<dbReference type="InterPro" id="IPR041664">
    <property type="entry name" value="AAA_16"/>
</dbReference>
<dbReference type="InterPro" id="IPR011990">
    <property type="entry name" value="TPR-like_helical_dom_sf"/>
</dbReference>
<dbReference type="Gene3D" id="1.25.40.10">
    <property type="entry name" value="Tetratricopeptide repeat domain"/>
    <property type="match status" value="1"/>
</dbReference>
<sequence>MIRKQEMPHMPDSQEPADGESPVVPSKLRVPVSAVPLVPRDRLLSTLDNMVGASPPAVTLVSGPAGTGKTTVLAEWARRCARGQNAPRIAWITLDAHDNTPAYLWTAIRDALLLSGGWTDPARLESVTLQAPAFAVDVVAAFDHATAPVCLVLDNVHELRAAEVLRTLDILVRHLPERLRLVLAGRFTPGLHLSRLRLEGRLREIGTTELAFTRTEAEALFAQQRIQLTPDGIGVLLRQTGGWIGGLRFAAMAMAGTTTSPAELPLFTGHDEIASAYLNEEVLAQHPDDVRRFLVSTSICDVLSADLAAAVSEHPNAGEVLDLLERTNSFVTRLDEWYRFHPILRGHLRAELGRTWPKRQRGLHRTAARWYSERGMPVAALEHAIHAEQGELTAELVEGAGLREILSSGGERLHELLTTVPHHLLARPVIGLVAALAALDAGDPATADQLLDQVNRSAHPLRSDELRALHATVLVHRARFDGDLGESLRNLSRTTAGRTGAADLDGAALMNRGIAALWRGDHRTAEADLSRASDLARHEGFDHAVLDCQVHLAALETGCGDHRAMHHRATAALEFAAERGWESKPECSLAYALLGVHAYQRMEDDQARALASRAVEVLTRRTDPTTELAASCLDAIVTFGETDEPHAVVGAMWKRLRELDRRQVAPPLVAFVTPTAQRMALHVGEQQWAAEMAEHVDKVLGTCAEPALLRAVVHMHHARAGQARKLVAPILTGELRAVVANTVVDAWLVEATLVDRAGSAQQAHHAICQALAAAEPIDAIRPFLNAGKPIRDLLARGAGRFGRLDPFATATMTALPATSTTSTDVLTTRERDLLVELPSMRTTEEIADSLFVSVNTVKTHLRGIYRKLGVNQRRDAVIVARQRGLI</sequence>
<keyword evidence="7" id="KW-1185">Reference proteome</keyword>
<organism evidence="6 7">
    <name type="scientific">Lentzea tibetensis</name>
    <dbReference type="NCBI Taxonomy" id="2591470"/>
    <lineage>
        <taxon>Bacteria</taxon>
        <taxon>Bacillati</taxon>
        <taxon>Actinomycetota</taxon>
        <taxon>Actinomycetes</taxon>
        <taxon>Pseudonocardiales</taxon>
        <taxon>Pseudonocardiaceae</taxon>
        <taxon>Lentzea</taxon>
    </lineage>
</organism>
<gene>
    <name evidence="6" type="ORF">FKR81_31985</name>
</gene>
<dbReference type="SUPFAM" id="SSF48452">
    <property type="entry name" value="TPR-like"/>
    <property type="match status" value="1"/>
</dbReference>
<protein>
    <submittedName>
        <fullName evidence="6">AAA family ATPase</fullName>
    </submittedName>
</protein>
<dbReference type="GO" id="GO:0003677">
    <property type="term" value="F:DNA binding"/>
    <property type="evidence" value="ECO:0007669"/>
    <property type="project" value="UniProtKB-KW"/>
</dbReference>
<dbReference type="SMART" id="SM00382">
    <property type="entry name" value="AAA"/>
    <property type="match status" value="1"/>
</dbReference>
<dbReference type="Gene3D" id="1.10.10.10">
    <property type="entry name" value="Winged helix-like DNA-binding domain superfamily/Winged helix DNA-binding domain"/>
    <property type="match status" value="1"/>
</dbReference>
<dbReference type="CDD" id="cd06170">
    <property type="entry name" value="LuxR_C_like"/>
    <property type="match status" value="1"/>
</dbReference>
<feature type="domain" description="HTH luxR-type" evidence="5">
    <location>
        <begin position="819"/>
        <end position="884"/>
    </location>
</feature>
<keyword evidence="3" id="KW-0804">Transcription</keyword>
<dbReference type="SUPFAM" id="SSF52540">
    <property type="entry name" value="P-loop containing nucleoside triphosphate hydrolases"/>
    <property type="match status" value="1"/>
</dbReference>
<keyword evidence="1" id="KW-0805">Transcription regulation</keyword>
<dbReference type="Pfam" id="PF25873">
    <property type="entry name" value="WHD_MalT"/>
    <property type="match status" value="1"/>
</dbReference>
<evidence type="ECO:0000256" key="1">
    <source>
        <dbReference type="ARBA" id="ARBA00023015"/>
    </source>
</evidence>
<dbReference type="PANTHER" id="PTHR44688:SF16">
    <property type="entry name" value="DNA-BINDING TRANSCRIPTIONAL ACTIVATOR DEVR_DOSR"/>
    <property type="match status" value="1"/>
</dbReference>
<dbReference type="GO" id="GO:0006355">
    <property type="term" value="P:regulation of DNA-templated transcription"/>
    <property type="evidence" value="ECO:0007669"/>
    <property type="project" value="InterPro"/>
</dbReference>
<proteinExistence type="predicted"/>
<name>A0A563EKJ2_9PSEU</name>
<evidence type="ECO:0000313" key="6">
    <source>
        <dbReference type="EMBL" id="TWP47580.1"/>
    </source>
</evidence>
<evidence type="ECO:0000256" key="2">
    <source>
        <dbReference type="ARBA" id="ARBA00023125"/>
    </source>
</evidence>
<dbReference type="InterPro" id="IPR036388">
    <property type="entry name" value="WH-like_DNA-bd_sf"/>
</dbReference>
<dbReference type="PRINTS" id="PR00038">
    <property type="entry name" value="HTHLUXR"/>
</dbReference>
<dbReference type="InterPro" id="IPR059106">
    <property type="entry name" value="WHD_MalT"/>
</dbReference>
<dbReference type="InterPro" id="IPR000792">
    <property type="entry name" value="Tscrpt_reg_LuxR_C"/>
</dbReference>
<accession>A0A563EKJ2</accession>
<dbReference type="InterPro" id="IPR003593">
    <property type="entry name" value="AAA+_ATPase"/>
</dbReference>
<dbReference type="InterPro" id="IPR016032">
    <property type="entry name" value="Sig_transdc_resp-reg_C-effctor"/>
</dbReference>
<dbReference type="SUPFAM" id="SSF46894">
    <property type="entry name" value="C-terminal effector domain of the bipartite response regulators"/>
    <property type="match status" value="1"/>
</dbReference>
<dbReference type="Pfam" id="PF13191">
    <property type="entry name" value="AAA_16"/>
    <property type="match status" value="1"/>
</dbReference>
<dbReference type="PANTHER" id="PTHR44688">
    <property type="entry name" value="DNA-BINDING TRANSCRIPTIONAL ACTIVATOR DEVR_DOSR"/>
    <property type="match status" value="1"/>
</dbReference>
<dbReference type="AlphaFoldDB" id="A0A563EKJ2"/>
<evidence type="ECO:0000259" key="5">
    <source>
        <dbReference type="PROSITE" id="PS50043"/>
    </source>
</evidence>
<dbReference type="Pfam" id="PF00196">
    <property type="entry name" value="GerE"/>
    <property type="match status" value="1"/>
</dbReference>
<feature type="region of interest" description="Disordered" evidence="4">
    <location>
        <begin position="1"/>
        <end position="25"/>
    </location>
</feature>
<dbReference type="InterPro" id="IPR027417">
    <property type="entry name" value="P-loop_NTPase"/>
</dbReference>
<comment type="caution">
    <text evidence="6">The sequence shown here is derived from an EMBL/GenBank/DDBJ whole genome shotgun (WGS) entry which is preliminary data.</text>
</comment>
<evidence type="ECO:0000313" key="7">
    <source>
        <dbReference type="Proteomes" id="UP000316639"/>
    </source>
</evidence>
<keyword evidence="2" id="KW-0238">DNA-binding</keyword>
<dbReference type="PROSITE" id="PS50043">
    <property type="entry name" value="HTH_LUXR_2"/>
    <property type="match status" value="1"/>
</dbReference>
<reference evidence="6 7" key="1">
    <citation type="submission" date="2019-07" db="EMBL/GenBank/DDBJ databases">
        <title>Lentzea xizangensis sp. nov., isolated from Qinghai-Tibetan Plateau Soils.</title>
        <authorList>
            <person name="Huang J."/>
        </authorList>
    </citation>
    <scope>NUCLEOTIDE SEQUENCE [LARGE SCALE GENOMIC DNA]</scope>
    <source>
        <strain evidence="6 7">FXJ1.1311</strain>
    </source>
</reference>